<dbReference type="InterPro" id="IPR003653">
    <property type="entry name" value="Peptidase_C48_C"/>
</dbReference>
<keyword evidence="7" id="KW-1133">Transmembrane helix</keyword>
<evidence type="ECO:0000256" key="2">
    <source>
        <dbReference type="ARBA" id="ARBA00005234"/>
    </source>
</evidence>
<protein>
    <recommendedName>
        <fullName evidence="9">Ubiquitin-like protease family profile domain-containing protein</fullName>
    </recommendedName>
</protein>
<proteinExistence type="inferred from homology"/>
<dbReference type="SUPFAM" id="SSF54001">
    <property type="entry name" value="Cysteine proteinases"/>
    <property type="match status" value="1"/>
</dbReference>
<dbReference type="PANTHER" id="PTHR31394">
    <property type="entry name" value="TRANSMEMBRANE PROTEIN 199"/>
    <property type="match status" value="1"/>
</dbReference>
<gene>
    <name evidence="10" type="ORF">KIW84_056535</name>
</gene>
<evidence type="ECO:0000256" key="7">
    <source>
        <dbReference type="ARBA" id="ARBA00022989"/>
    </source>
</evidence>
<keyword evidence="11" id="KW-1185">Reference proteome</keyword>
<dbReference type="AlphaFoldDB" id="A0A9D4WZS0"/>
<evidence type="ECO:0000259" key="9">
    <source>
        <dbReference type="PROSITE" id="PS50600"/>
    </source>
</evidence>
<evidence type="ECO:0000256" key="6">
    <source>
        <dbReference type="ARBA" id="ARBA00022824"/>
    </source>
</evidence>
<accession>A0A9D4WZS0</accession>
<dbReference type="GO" id="GO:0008234">
    <property type="term" value="F:cysteine-type peptidase activity"/>
    <property type="evidence" value="ECO:0007669"/>
    <property type="project" value="InterPro"/>
</dbReference>
<dbReference type="EMBL" id="JAMSHJ010000005">
    <property type="protein sequence ID" value="KAI5411491.1"/>
    <property type="molecule type" value="Genomic_DNA"/>
</dbReference>
<evidence type="ECO:0000256" key="4">
    <source>
        <dbReference type="ARBA" id="ARBA00022692"/>
    </source>
</evidence>
<comment type="caution">
    <text evidence="10">The sequence shown here is derived from an EMBL/GenBank/DDBJ whole genome shotgun (WGS) entry which is preliminary data.</text>
</comment>
<dbReference type="GO" id="GO:0005789">
    <property type="term" value="C:endoplasmic reticulum membrane"/>
    <property type="evidence" value="ECO:0007669"/>
    <property type="project" value="UniProtKB-SubCell"/>
</dbReference>
<dbReference type="Proteomes" id="UP001058974">
    <property type="component" value="Chromosome 5"/>
</dbReference>
<keyword evidence="5" id="KW-0378">Hydrolase</keyword>
<dbReference type="Gramene" id="Psat05G0653500-T1">
    <property type="protein sequence ID" value="KAI5411491.1"/>
    <property type="gene ID" value="KIW84_056535"/>
</dbReference>
<sequence>MVTENNSNRVGLILSSTNSIRVFLSGASNDPTLSSQLRQTSSELLIQSEIPYEPLRAVWISSDPSTRPELIRLLSGTGFVFSSPKPREKSEELKARLKKLEDLAERKAYKELVKDIAPKEDVQEPFSSYKDQLGFVHCSGQLSWGSAAIDNSDCYFTKGGSYLSQEPDSCREYLVKRFMASSTNNLYLWPYNSGCHWLLLAIDPLKEVVYFLNSIDGEWTNYPDMKQLVDTSIKVFRSQRQARVPRTKSSNITWIKVQCPLQRNGIDCGYFVMRFMREIINMNQIEIPITYFDEYKCAHYTRLQLEQIKEELCQYFIEKRLISI</sequence>
<name>A0A9D4WZS0_PEA</name>
<evidence type="ECO:0000313" key="10">
    <source>
        <dbReference type="EMBL" id="KAI5411491.1"/>
    </source>
</evidence>
<evidence type="ECO:0000256" key="1">
    <source>
        <dbReference type="ARBA" id="ARBA00004477"/>
    </source>
</evidence>
<dbReference type="InterPro" id="IPR038765">
    <property type="entry name" value="Papain-like_cys_pep_sf"/>
</dbReference>
<keyword evidence="4" id="KW-0812">Transmembrane</keyword>
<dbReference type="Pfam" id="PF02902">
    <property type="entry name" value="Peptidase_C48"/>
    <property type="match status" value="1"/>
</dbReference>
<dbReference type="PANTHER" id="PTHR31394:SF1">
    <property type="entry name" value="TRANSMEMBRANE PROTEIN 199"/>
    <property type="match status" value="1"/>
</dbReference>
<keyword evidence="3" id="KW-0645">Protease</keyword>
<feature type="domain" description="Ubiquitin-like protease family profile" evidence="9">
    <location>
        <begin position="93"/>
        <end position="279"/>
    </location>
</feature>
<comment type="similarity">
    <text evidence="2">Belongs to the peptidase C48 family.</text>
</comment>
<comment type="subcellular location">
    <subcellularLocation>
        <location evidence="1">Endoplasmic reticulum membrane</location>
        <topology evidence="1">Multi-pass membrane protein</topology>
    </subcellularLocation>
</comment>
<evidence type="ECO:0000313" key="11">
    <source>
        <dbReference type="Proteomes" id="UP001058974"/>
    </source>
</evidence>
<evidence type="ECO:0000256" key="3">
    <source>
        <dbReference type="ARBA" id="ARBA00022670"/>
    </source>
</evidence>
<evidence type="ECO:0000256" key="5">
    <source>
        <dbReference type="ARBA" id="ARBA00022801"/>
    </source>
</evidence>
<reference evidence="10 11" key="1">
    <citation type="journal article" date="2022" name="Nat. Genet.">
        <title>Improved pea reference genome and pan-genome highlight genomic features and evolutionary characteristics.</title>
        <authorList>
            <person name="Yang T."/>
            <person name="Liu R."/>
            <person name="Luo Y."/>
            <person name="Hu S."/>
            <person name="Wang D."/>
            <person name="Wang C."/>
            <person name="Pandey M.K."/>
            <person name="Ge S."/>
            <person name="Xu Q."/>
            <person name="Li N."/>
            <person name="Li G."/>
            <person name="Huang Y."/>
            <person name="Saxena R.K."/>
            <person name="Ji Y."/>
            <person name="Li M."/>
            <person name="Yan X."/>
            <person name="He Y."/>
            <person name="Liu Y."/>
            <person name="Wang X."/>
            <person name="Xiang C."/>
            <person name="Varshney R.K."/>
            <person name="Ding H."/>
            <person name="Gao S."/>
            <person name="Zong X."/>
        </authorList>
    </citation>
    <scope>NUCLEOTIDE SEQUENCE [LARGE SCALE GENOMIC DNA]</scope>
    <source>
        <strain evidence="10 11">cv. Zhongwan 6</strain>
    </source>
</reference>
<evidence type="ECO:0000256" key="8">
    <source>
        <dbReference type="ARBA" id="ARBA00023136"/>
    </source>
</evidence>
<dbReference type="GO" id="GO:0070072">
    <property type="term" value="P:vacuolar proton-transporting V-type ATPase complex assembly"/>
    <property type="evidence" value="ECO:0007669"/>
    <property type="project" value="InterPro"/>
</dbReference>
<dbReference type="GO" id="GO:0006508">
    <property type="term" value="P:proteolysis"/>
    <property type="evidence" value="ECO:0007669"/>
    <property type="project" value="UniProtKB-KW"/>
</dbReference>
<dbReference type="PROSITE" id="PS50600">
    <property type="entry name" value="ULP_PROTEASE"/>
    <property type="match status" value="1"/>
</dbReference>
<dbReference type="InterPro" id="IPR021013">
    <property type="entry name" value="ATPase_Vma12"/>
</dbReference>
<organism evidence="10 11">
    <name type="scientific">Pisum sativum</name>
    <name type="common">Garden pea</name>
    <name type="synonym">Lathyrus oleraceus</name>
    <dbReference type="NCBI Taxonomy" id="3888"/>
    <lineage>
        <taxon>Eukaryota</taxon>
        <taxon>Viridiplantae</taxon>
        <taxon>Streptophyta</taxon>
        <taxon>Embryophyta</taxon>
        <taxon>Tracheophyta</taxon>
        <taxon>Spermatophyta</taxon>
        <taxon>Magnoliopsida</taxon>
        <taxon>eudicotyledons</taxon>
        <taxon>Gunneridae</taxon>
        <taxon>Pentapetalae</taxon>
        <taxon>rosids</taxon>
        <taxon>fabids</taxon>
        <taxon>Fabales</taxon>
        <taxon>Fabaceae</taxon>
        <taxon>Papilionoideae</taxon>
        <taxon>50 kb inversion clade</taxon>
        <taxon>NPAAA clade</taxon>
        <taxon>Hologalegina</taxon>
        <taxon>IRL clade</taxon>
        <taxon>Fabeae</taxon>
        <taxon>Lathyrus</taxon>
    </lineage>
</organism>
<keyword evidence="6" id="KW-0256">Endoplasmic reticulum</keyword>
<dbReference type="Gene3D" id="3.40.395.10">
    <property type="entry name" value="Adenoviral Proteinase, Chain A"/>
    <property type="match status" value="1"/>
</dbReference>
<keyword evidence="8" id="KW-0472">Membrane</keyword>